<evidence type="ECO:0000313" key="1">
    <source>
        <dbReference type="EMBL" id="ADI09636.1"/>
    </source>
</evidence>
<reference evidence="1 2" key="1">
    <citation type="journal article" date="2010" name="J. Bacteriol.">
        <title>Genome sequence of the milbemycin-producing bacterium Streptomyces bingchenggensis.</title>
        <authorList>
            <person name="Wang X.J."/>
            <person name="Yan Y.J."/>
            <person name="Zhang B."/>
            <person name="An J."/>
            <person name="Wang J.J."/>
            <person name="Tian J."/>
            <person name="Jiang L."/>
            <person name="Chen Y.H."/>
            <person name="Huang S.X."/>
            <person name="Yin M."/>
            <person name="Zhang J."/>
            <person name="Gao A.L."/>
            <person name="Liu C.X."/>
            <person name="Zhu Z.X."/>
            <person name="Xiang W.S."/>
        </authorList>
    </citation>
    <scope>NUCLEOTIDE SEQUENCE [LARGE SCALE GENOMIC DNA]</scope>
    <source>
        <strain evidence="1 2">BCW-1</strain>
    </source>
</reference>
<dbReference type="HOGENOM" id="CLU_1776351_0_0_11"/>
<evidence type="ECO:0000313" key="2">
    <source>
        <dbReference type="Proteomes" id="UP000000377"/>
    </source>
</evidence>
<name>D7BVQ7_STRBB</name>
<sequence>MLIYFDGELLAGIVLDDVQNSFPEYGGTVVDGPALPRWREFVEVFGSVDLEFDYCPHHPDEGPYESTDLAWYVNALAGLEGSHPEADPDHPWLEPWKAADSACLERYLTFLDFRRWRAVTQNGEIVAGIPLPPSLDLRTRRFYFRP</sequence>
<organism evidence="1 2">
    <name type="scientific">Streptomyces bingchenggensis (strain BCW-1)</name>
    <dbReference type="NCBI Taxonomy" id="749414"/>
    <lineage>
        <taxon>Bacteria</taxon>
        <taxon>Bacillati</taxon>
        <taxon>Actinomycetota</taxon>
        <taxon>Actinomycetes</taxon>
        <taxon>Kitasatosporales</taxon>
        <taxon>Streptomycetaceae</taxon>
        <taxon>Streptomyces</taxon>
    </lineage>
</organism>
<gene>
    <name evidence="1" type="ordered locus">SBI_06516</name>
</gene>
<dbReference type="PATRIC" id="fig|749414.3.peg.6712"/>
<accession>D7BVQ7</accession>
<dbReference type="EMBL" id="CP002047">
    <property type="protein sequence ID" value="ADI09636.1"/>
    <property type="molecule type" value="Genomic_DNA"/>
</dbReference>
<dbReference type="AlphaFoldDB" id="D7BVQ7"/>
<dbReference type="KEGG" id="sbh:SBI_06516"/>
<proteinExistence type="predicted"/>
<protein>
    <submittedName>
        <fullName evidence="1">Uncharacterized protein</fullName>
    </submittedName>
</protein>
<dbReference type="Proteomes" id="UP000000377">
    <property type="component" value="Chromosome"/>
</dbReference>
<keyword evidence="2" id="KW-1185">Reference proteome</keyword>